<dbReference type="SUPFAM" id="SSF82185">
    <property type="entry name" value="Histone H3 K4-specific methyltransferase SET7/9 N-terminal domain"/>
    <property type="match status" value="2"/>
</dbReference>
<dbReference type="Pfam" id="PF07661">
    <property type="entry name" value="MORN_2"/>
    <property type="match status" value="3"/>
</dbReference>
<dbReference type="InterPro" id="IPR011652">
    <property type="entry name" value="MORN_2"/>
</dbReference>
<organism evidence="1 2">
    <name type="scientific">Aquimarina celericrescens</name>
    <dbReference type="NCBI Taxonomy" id="1964542"/>
    <lineage>
        <taxon>Bacteria</taxon>
        <taxon>Pseudomonadati</taxon>
        <taxon>Bacteroidota</taxon>
        <taxon>Flavobacteriia</taxon>
        <taxon>Flavobacteriales</taxon>
        <taxon>Flavobacteriaceae</taxon>
        <taxon>Aquimarina</taxon>
    </lineage>
</organism>
<keyword evidence="2" id="KW-1185">Reference proteome</keyword>
<protein>
    <submittedName>
        <fullName evidence="1">Toxin-antitoxin system YwqK family antitoxin</fullName>
    </submittedName>
</protein>
<proteinExistence type="predicted"/>
<dbReference type="EMBL" id="JBHUHY010000002">
    <property type="protein sequence ID" value="MFD2185162.1"/>
    <property type="molecule type" value="Genomic_DNA"/>
</dbReference>
<reference evidence="2" key="1">
    <citation type="journal article" date="2019" name="Int. J. Syst. Evol. Microbiol.">
        <title>The Global Catalogue of Microorganisms (GCM) 10K type strain sequencing project: providing services to taxonomists for standard genome sequencing and annotation.</title>
        <authorList>
            <consortium name="The Broad Institute Genomics Platform"/>
            <consortium name="The Broad Institute Genome Sequencing Center for Infectious Disease"/>
            <person name="Wu L."/>
            <person name="Ma J."/>
        </authorList>
    </citation>
    <scope>NUCLEOTIDE SEQUENCE [LARGE SCALE GENOMIC DNA]</scope>
    <source>
        <strain evidence="2">DT92</strain>
    </source>
</reference>
<comment type="caution">
    <text evidence="1">The sequence shown here is derived from an EMBL/GenBank/DDBJ whole genome shotgun (WGS) entry which is preliminary data.</text>
</comment>
<evidence type="ECO:0000313" key="2">
    <source>
        <dbReference type="Proteomes" id="UP001597344"/>
    </source>
</evidence>
<dbReference type="Proteomes" id="UP001597344">
    <property type="component" value="Unassembled WGS sequence"/>
</dbReference>
<accession>A0ABW5AT51</accession>
<dbReference type="Gene3D" id="2.20.110.10">
    <property type="entry name" value="Histone H3 K4-specific methyltransferase SET7/9 N-terminal domain"/>
    <property type="match status" value="2"/>
</dbReference>
<dbReference type="Gene3D" id="3.90.930.1">
    <property type="match status" value="1"/>
</dbReference>
<dbReference type="RefSeq" id="WP_378318117.1">
    <property type="nucleotide sequence ID" value="NZ_JBHUHY010000002.1"/>
</dbReference>
<gene>
    <name evidence="1" type="ORF">ACFSJT_00035</name>
</gene>
<evidence type="ECO:0000313" key="1">
    <source>
        <dbReference type="EMBL" id="MFD2185162.1"/>
    </source>
</evidence>
<name>A0ABW5AT51_9FLAO</name>
<sequence length="835" mass="98967">MQIVSAQNDTIWYDAKWKKTTKAEASYYRPPVVKKGSFYEVKDYYRDHTLQMQGLSKFADKDHWEGIVKWYDKNGQLSQSLEYTNNRLDGDAFSFYKQEELKGHYKDGRFISGKINMKASQYNLYLEKRDTMLVEIIYENDLNGIRTETYLKDNPKRFVVKRTFYDQSGELVGTAIRDSIEYRDQGTEVYYYYNPMQVKQIIDVNKDRREVIATYYPNGQLRDQLIRGRESKIVYYDKKGVPIDSVYVKQENRIRRFYNGKRITFFSDYNQDELALILSVEQYDKEGKLIVTEAYHKNQQLKTKTLYENNQKVSEVSYDEKGNKIAELTYKNYIPWNGTKITSDRLEEFKDGKLIKEVIYYRDTQQPFKVFENKTATFYDQKGNKLSEITSKQQDYFSPLDGTSYAIDANGRFLNISTYEKGILTHEIRYQYFYKDATKVGKEENFYDIITRSPSRKIQFYHDVDQKRNETIYKGYDAIKKIYYDRKGEQIGTYDPMTKEGLYIKYFYDSDEIQVYEDRKNGEIVKRREYAIDYKSGRKESKYILIEDIDTTDKATFYSKKGEVIAEVSFKDGKPWQGKAYDHKTRELFTIKNGKKEGVFKRYDYDDKLITKGMFKNDLKEGEFITYDADGNKKEVKNYKAGRLEGKTVYYNADGSVSSSLIYKDDKPYEGKEIYQYRKGSDLIERWYEKGNVKKEVVTKDHEVKKVEYLDNERKYVEIYFKGSDQLKYKYYLDKGGLEGEVVRYTKQGEVLHKSLFDKGKLISGSILLKESAYGANPDNHVLLTKNEDHLEVTIYDPKGNTIFELKEKESDNGRYERANKLNFDTRYIYETSLY</sequence>